<dbReference type="AlphaFoldDB" id="A0A1S3XES4"/>
<protein>
    <submittedName>
        <fullName evidence="2">F-box protein PP2-B10-like</fullName>
    </submittedName>
</protein>
<organism evidence="1 2">
    <name type="scientific">Nicotiana tabacum</name>
    <name type="common">Common tobacco</name>
    <dbReference type="NCBI Taxonomy" id="4097"/>
    <lineage>
        <taxon>Eukaryota</taxon>
        <taxon>Viridiplantae</taxon>
        <taxon>Streptophyta</taxon>
        <taxon>Embryophyta</taxon>
        <taxon>Tracheophyta</taxon>
        <taxon>Spermatophyta</taxon>
        <taxon>Magnoliopsida</taxon>
        <taxon>eudicotyledons</taxon>
        <taxon>Gunneridae</taxon>
        <taxon>Pentapetalae</taxon>
        <taxon>asterids</taxon>
        <taxon>lamiids</taxon>
        <taxon>Solanales</taxon>
        <taxon>Solanaceae</taxon>
        <taxon>Nicotianoideae</taxon>
        <taxon>Nicotianeae</taxon>
        <taxon>Nicotiana</taxon>
    </lineage>
</organism>
<dbReference type="PANTHER" id="PTHR32278:SF116">
    <property type="entry name" value="F-BOX PROTEIN PP2-B10-LIKE"/>
    <property type="match status" value="1"/>
</dbReference>
<evidence type="ECO:0000313" key="2">
    <source>
        <dbReference type="RefSeq" id="XP_016438496.2"/>
    </source>
</evidence>
<dbReference type="Proteomes" id="UP000790787">
    <property type="component" value="Chromosome 16"/>
</dbReference>
<dbReference type="InterPro" id="IPR001810">
    <property type="entry name" value="F-box_dom"/>
</dbReference>
<dbReference type="Pfam" id="PF00646">
    <property type="entry name" value="F-box"/>
    <property type="match status" value="1"/>
</dbReference>
<dbReference type="OrthoDB" id="1918565at2759"/>
<reference evidence="2" key="2">
    <citation type="submission" date="2025-08" db="UniProtKB">
        <authorList>
            <consortium name="RefSeq"/>
        </authorList>
    </citation>
    <scope>IDENTIFICATION</scope>
    <source>
        <tissue evidence="2">Leaf</tissue>
    </source>
</reference>
<dbReference type="SUPFAM" id="SSF81383">
    <property type="entry name" value="F-box domain"/>
    <property type="match status" value="1"/>
</dbReference>
<dbReference type="InterPro" id="IPR036047">
    <property type="entry name" value="F-box-like_dom_sf"/>
</dbReference>
<dbReference type="STRING" id="4097.A0A1S3XES4"/>
<dbReference type="GeneID" id="107764448"/>
<evidence type="ECO:0000313" key="1">
    <source>
        <dbReference type="Proteomes" id="UP000790787"/>
    </source>
</evidence>
<dbReference type="Pfam" id="PF14299">
    <property type="entry name" value="PP2"/>
    <property type="match status" value="1"/>
</dbReference>
<accession>A0A1S3XES4</accession>
<dbReference type="PANTHER" id="PTHR32278">
    <property type="entry name" value="F-BOX DOMAIN-CONTAINING PROTEIN"/>
    <property type="match status" value="1"/>
</dbReference>
<keyword evidence="1" id="KW-1185">Reference proteome</keyword>
<sequence>MNHFLKLPEDCISAILSLTNPAAAATSSAVSKGFKSAAESDVVWDRFLHQAQIMISSPPICASKKELFLSLSHSHILLDGGKLSFSLDRWSGDKCFMVAPKELSIAGIDNPRQWEWTIRPNSRYYRLSEVAILKSARWLDIRGKIRTIMLSPETHYAAYLVFKLVNDAYGIKLLNAVVRFVNHESESEAVKRATNVYIPSTSRLFFKNKTGPLYENCAQIRVDGWIEIQLGKFYNKGGDDGQVEARSMEIERLRDKSGLIVGGIEFRPQSYKTNSPFGCKNQLILRSAAFFQKCFYQKYFW</sequence>
<dbReference type="KEGG" id="nta:107764448"/>
<dbReference type="RefSeq" id="XP_016438496.1">
    <property type="nucleotide sequence ID" value="XM_016583010.1"/>
</dbReference>
<gene>
    <name evidence="2" type="primary">LOC107764448</name>
</gene>
<reference evidence="1" key="1">
    <citation type="journal article" date="2014" name="Nat. Commun.">
        <title>The tobacco genome sequence and its comparison with those of tomato and potato.</title>
        <authorList>
            <person name="Sierro N."/>
            <person name="Battey J.N."/>
            <person name="Ouadi S."/>
            <person name="Bakaher N."/>
            <person name="Bovet L."/>
            <person name="Willig A."/>
            <person name="Goepfert S."/>
            <person name="Peitsch M.C."/>
            <person name="Ivanov N.V."/>
        </authorList>
    </citation>
    <scope>NUCLEOTIDE SEQUENCE [LARGE SCALE GENOMIC DNA]</scope>
</reference>
<dbReference type="InterPro" id="IPR025886">
    <property type="entry name" value="PP2-like"/>
</dbReference>
<dbReference type="OMA" id="PLYENCA"/>
<name>A0A1S3XES4_TOBAC</name>
<dbReference type="PaxDb" id="4097-A0A1S3XES4"/>
<dbReference type="CDD" id="cd22162">
    <property type="entry name" value="F-box_AtSKIP3-like"/>
    <property type="match status" value="1"/>
</dbReference>
<proteinExistence type="predicted"/>
<dbReference type="RefSeq" id="XP_016438496.2">
    <property type="nucleotide sequence ID" value="XM_016583010.2"/>
</dbReference>